<proteinExistence type="predicted"/>
<evidence type="ECO:0000256" key="1">
    <source>
        <dbReference type="SAM" id="Phobius"/>
    </source>
</evidence>
<evidence type="ECO:0000259" key="2">
    <source>
        <dbReference type="Pfam" id="PF00899"/>
    </source>
</evidence>
<dbReference type="EMBL" id="KP211908">
    <property type="protein sequence ID" value="ANV80801.1"/>
    <property type="molecule type" value="Genomic_DNA"/>
</dbReference>
<keyword evidence="1" id="KW-0472">Membrane</keyword>
<feature type="domain" description="THIF-type NAD/FAD binding fold" evidence="2">
    <location>
        <begin position="9"/>
        <end position="184"/>
    </location>
</feature>
<feature type="transmembrane region" description="Helical" evidence="1">
    <location>
        <begin position="7"/>
        <end position="29"/>
    </location>
</feature>
<protein>
    <recommendedName>
        <fullName evidence="2">THIF-type NAD/FAD binding fold domain-containing protein</fullName>
    </recommendedName>
</protein>
<keyword evidence="1" id="KW-0812">Transmembrane</keyword>
<accession>A0A1B1TEU5</accession>
<dbReference type="Gene3D" id="3.40.50.720">
    <property type="entry name" value="NAD(P)-binding Rossmann-like Domain"/>
    <property type="match status" value="1"/>
</dbReference>
<dbReference type="SUPFAM" id="SSF69572">
    <property type="entry name" value="Activating enzymes of the ubiquitin-like proteins"/>
    <property type="match status" value="1"/>
</dbReference>
<dbReference type="InterPro" id="IPR000594">
    <property type="entry name" value="ThiF_NAD_FAD-bd"/>
</dbReference>
<reference evidence="3" key="1">
    <citation type="submission" date="2014-11" db="EMBL/GenBank/DDBJ databases">
        <authorList>
            <person name="Zhu J."/>
            <person name="Qi W."/>
            <person name="Song R."/>
        </authorList>
    </citation>
    <scope>NUCLEOTIDE SEQUENCE</scope>
</reference>
<sequence length="395" mass="43884">MNNNGELVIAVIGAGGIGSNLISMIYPALQRGDLVNKIGDIRICIYDSDIVEKNNLPHQSFNVSDIGGLKVMTLCNRLWSENDKSIIDGPKLELQPCPWDVKSSDDLLPHDIAVVAVDSHQARRIVHESSEDWLDLRCLGDGFIALDNSVEIDVISDLTPNQDSQSCQFEGAIQSGNIQFGFMLAASHGAQWLIQSLRMISGDDNAQRPLPQVSSISFGTATRLKQYSKKNIAKTSINPNIHLQSDIDRDVSNGNHNSILIKETLAGFAEEKNWVSLWDLADSLGKEVSILYDSNSSIWVDIGTAGRVELAPPIGSEIPYKLWIHTHPRDAYWSATDRETISIFSDILDEAIVLGHDHFKKTVKINENSTPALEEFGRLSIWTDEPIRNYDFFED</sequence>
<dbReference type="InterPro" id="IPR035985">
    <property type="entry name" value="Ubiquitin-activating_enz"/>
</dbReference>
<dbReference type="Pfam" id="PF00899">
    <property type="entry name" value="ThiF"/>
    <property type="match status" value="1"/>
</dbReference>
<dbReference type="GO" id="GO:0008641">
    <property type="term" value="F:ubiquitin-like modifier activating enzyme activity"/>
    <property type="evidence" value="ECO:0007669"/>
    <property type="project" value="InterPro"/>
</dbReference>
<reference evidence="3" key="2">
    <citation type="journal article" date="2015" name="ISME J.">
        <title>A new class of marine Euryarchaeota group II from the Mediterranean deep chlorophyll maximum.</title>
        <authorList>
            <person name="Martin-Cuadrado A.B."/>
            <person name="Garcia-Heredia I."/>
            <person name="Molto A.G."/>
            <person name="Lopez-Ubeda R."/>
            <person name="Kimes N."/>
            <person name="Lopez-Garcia P."/>
            <person name="Moreira D."/>
            <person name="Rodriguez-Valera F."/>
        </authorList>
    </citation>
    <scope>NUCLEOTIDE SEQUENCE</scope>
</reference>
<evidence type="ECO:0000313" key="3">
    <source>
        <dbReference type="EMBL" id="ANV80801.1"/>
    </source>
</evidence>
<dbReference type="AlphaFoldDB" id="A0A1B1TEU5"/>
<keyword evidence="1" id="KW-1133">Transmembrane helix</keyword>
<organism evidence="3">
    <name type="scientific">uncultured Poseidoniia archaeon</name>
    <dbReference type="NCBI Taxonomy" id="1697135"/>
    <lineage>
        <taxon>Archaea</taxon>
        <taxon>Methanobacteriati</taxon>
        <taxon>Thermoplasmatota</taxon>
        <taxon>Candidatus Poseidoniia</taxon>
        <taxon>environmental samples</taxon>
    </lineage>
</organism>
<name>A0A1B1TEU5_9ARCH</name>